<name>A0A844FMA1_9LACO</name>
<reference evidence="3 4" key="1">
    <citation type="submission" date="2019-08" db="EMBL/GenBank/DDBJ databases">
        <title>In-depth cultivation of the pig gut microbiome towards novel bacterial diversity and tailored functional studies.</title>
        <authorList>
            <person name="Wylensek D."/>
            <person name="Hitch T.C.A."/>
            <person name="Clavel T."/>
        </authorList>
    </citation>
    <scope>NUCLEOTIDE SEQUENCE [LARGE SCALE GENOMIC DNA]</scope>
    <source>
        <strain evidence="3 4">WCA-470BD-2E</strain>
    </source>
</reference>
<dbReference type="Proteomes" id="UP000452141">
    <property type="component" value="Unassembled WGS sequence"/>
</dbReference>
<evidence type="ECO:0000256" key="2">
    <source>
        <dbReference type="SAM" id="Phobius"/>
    </source>
</evidence>
<keyword evidence="2" id="KW-0472">Membrane</keyword>
<proteinExistence type="predicted"/>
<keyword evidence="2" id="KW-0812">Transmembrane</keyword>
<sequence length="80" mass="9331">MTEKRSDYRRRQAQQENTQEAADSAAFPASKRKDTRRPQEPGLAESPAEYKTKILKRRLNFAILIVCLLIILVWVILLKF</sequence>
<evidence type="ECO:0000313" key="4">
    <source>
        <dbReference type="Proteomes" id="UP000452141"/>
    </source>
</evidence>
<keyword evidence="2" id="KW-1133">Transmembrane helix</keyword>
<dbReference type="RefSeq" id="WP_008461174.1">
    <property type="nucleotide sequence ID" value="NZ_JAQYAR010000094.1"/>
</dbReference>
<protein>
    <submittedName>
        <fullName evidence="3">Uncharacterized protein</fullName>
    </submittedName>
</protein>
<organism evidence="3 4">
    <name type="scientific">Lactobacillus equicursoris</name>
    <dbReference type="NCBI Taxonomy" id="420645"/>
    <lineage>
        <taxon>Bacteria</taxon>
        <taxon>Bacillati</taxon>
        <taxon>Bacillota</taxon>
        <taxon>Bacilli</taxon>
        <taxon>Lactobacillales</taxon>
        <taxon>Lactobacillaceae</taxon>
        <taxon>Lactobacillus</taxon>
    </lineage>
</organism>
<feature type="compositionally biased region" description="Basic and acidic residues" evidence="1">
    <location>
        <begin position="1"/>
        <end position="10"/>
    </location>
</feature>
<comment type="caution">
    <text evidence="3">The sequence shown here is derived from an EMBL/GenBank/DDBJ whole genome shotgun (WGS) entry which is preliminary data.</text>
</comment>
<gene>
    <name evidence="3" type="ORF">FYJ61_03110</name>
</gene>
<dbReference type="AlphaFoldDB" id="A0A844FMA1"/>
<evidence type="ECO:0000313" key="3">
    <source>
        <dbReference type="EMBL" id="MST79487.1"/>
    </source>
</evidence>
<feature type="transmembrane region" description="Helical" evidence="2">
    <location>
        <begin position="59"/>
        <end position="77"/>
    </location>
</feature>
<dbReference type="EMBL" id="VUMW01000005">
    <property type="protein sequence ID" value="MST79487.1"/>
    <property type="molecule type" value="Genomic_DNA"/>
</dbReference>
<feature type="region of interest" description="Disordered" evidence="1">
    <location>
        <begin position="1"/>
        <end position="45"/>
    </location>
</feature>
<evidence type="ECO:0000256" key="1">
    <source>
        <dbReference type="SAM" id="MobiDB-lite"/>
    </source>
</evidence>
<accession>A0A844FMA1</accession>